<evidence type="ECO:0000256" key="8">
    <source>
        <dbReference type="ARBA" id="ARBA00022777"/>
    </source>
</evidence>
<evidence type="ECO:0000256" key="10">
    <source>
        <dbReference type="ARBA" id="ARBA00022842"/>
    </source>
</evidence>
<sequence length="310" mass="35236">MIYVGVTIEKLIKDFSLEVIQTGEENVPINVSDVNRPGLQLAGFYNYFAPERIQVIGKAEWSFLEDMSPDLRKKRLNKFFSFNISCLIITRGLEIHEELLKAARKRNLWILRSEMVTTKFISKITMYLSDKMAPETRLHGVLVDVYGIGMLITGESGIGKSETALELIKRGHRLVTDDAVDIKEIDGDLIGRSPEITFGMLEVRGMGIIDVSALYGLSSILNSKQIKIIIHFEHWKDDGDYDRLGVNDEYQDILGVKVKKLRVPIRPGRNIAVIIEAAAANYRYQRMSDISPVDIIEKRMLESMEKESKI</sequence>
<dbReference type="GO" id="GO:0005524">
    <property type="term" value="F:ATP binding"/>
    <property type="evidence" value="ECO:0007669"/>
    <property type="project" value="UniProtKB-UniRule"/>
</dbReference>
<dbReference type="HAMAP" id="MF_01249">
    <property type="entry name" value="HPr_kinase"/>
    <property type="match status" value="1"/>
</dbReference>
<evidence type="ECO:0000256" key="5">
    <source>
        <dbReference type="ARBA" id="ARBA00022679"/>
    </source>
</evidence>
<feature type="region of interest" description="Important for the catalytic mechanism of dephosphorylation" evidence="14">
    <location>
        <begin position="264"/>
        <end position="269"/>
    </location>
</feature>
<comment type="miscellaneous">
    <text evidence="14">Both phosphorylation and phosphorolysis are carried out by the same active site and suggest a common mechanism for both reactions.</text>
</comment>
<dbReference type="EC" id="2.7.4.-" evidence="14"/>
<gene>
    <name evidence="14" type="primary">hprK</name>
    <name evidence="17" type="ORF">HMPREF3222_02942</name>
</gene>
<dbReference type="SUPFAM" id="SSF53795">
    <property type="entry name" value="PEP carboxykinase-like"/>
    <property type="match status" value="1"/>
</dbReference>
<evidence type="ECO:0000256" key="14">
    <source>
        <dbReference type="HAMAP-Rule" id="MF_01249"/>
    </source>
</evidence>
<dbReference type="InterPro" id="IPR028979">
    <property type="entry name" value="Ser_kin/Pase_Hpr-like_N_sf"/>
</dbReference>
<keyword evidence="12 14" id="KW-0119">Carbohydrate metabolism</keyword>
<feature type="active site" evidence="14">
    <location>
        <position position="139"/>
    </location>
</feature>
<comment type="subunit">
    <text evidence="14">Homohexamer.</text>
</comment>
<dbReference type="Gene3D" id="3.40.1390.20">
    <property type="entry name" value="HprK N-terminal domain-like"/>
    <property type="match status" value="1"/>
</dbReference>
<comment type="domain">
    <text evidence="14">The Walker A ATP-binding motif also binds Pi and PPi.</text>
</comment>
<evidence type="ECO:0000256" key="2">
    <source>
        <dbReference type="ARBA" id="ARBA00001946"/>
    </source>
</evidence>
<feature type="active site" evidence="14">
    <location>
        <position position="160"/>
    </location>
</feature>
<keyword evidence="5 14" id="KW-0808">Transferase</keyword>
<evidence type="ECO:0000256" key="12">
    <source>
        <dbReference type="ARBA" id="ARBA00023277"/>
    </source>
</evidence>
<keyword evidence="8 14" id="KW-0418">Kinase</keyword>
<dbReference type="Proteomes" id="UP000070646">
    <property type="component" value="Unassembled WGS sequence"/>
</dbReference>
<evidence type="ECO:0000313" key="17">
    <source>
        <dbReference type="EMBL" id="KXA06020.1"/>
    </source>
</evidence>
<organism evidence="17 18">
    <name type="scientific">Clostridium perfringens</name>
    <dbReference type="NCBI Taxonomy" id="1502"/>
    <lineage>
        <taxon>Bacteria</taxon>
        <taxon>Bacillati</taxon>
        <taxon>Bacillota</taxon>
        <taxon>Clostridia</taxon>
        <taxon>Eubacteriales</taxon>
        <taxon>Clostridiaceae</taxon>
        <taxon>Clostridium</taxon>
    </lineage>
</organism>
<dbReference type="Pfam" id="PF07475">
    <property type="entry name" value="Hpr_kinase_C"/>
    <property type="match status" value="1"/>
</dbReference>
<feature type="region of interest" description="Important for the catalytic mechanism of both phosphorylation and dephosphorylation" evidence="14">
    <location>
        <begin position="201"/>
        <end position="210"/>
    </location>
</feature>
<feature type="binding site" evidence="14">
    <location>
        <position position="161"/>
    </location>
    <ligand>
        <name>Mg(2+)</name>
        <dbReference type="ChEBI" id="CHEBI:18420"/>
    </ligand>
</feature>
<dbReference type="GO" id="GO:0000155">
    <property type="term" value="F:phosphorelay sensor kinase activity"/>
    <property type="evidence" value="ECO:0007669"/>
    <property type="project" value="InterPro"/>
</dbReference>
<feature type="binding site" evidence="14">
    <location>
        <begin position="154"/>
        <end position="161"/>
    </location>
    <ligand>
        <name>ATP</name>
        <dbReference type="ChEBI" id="CHEBI:30616"/>
    </ligand>
</feature>
<comment type="similarity">
    <text evidence="3 14">Belongs to the HPrK/P family.</text>
</comment>
<evidence type="ECO:0000256" key="6">
    <source>
        <dbReference type="ARBA" id="ARBA00022723"/>
    </source>
</evidence>
<comment type="function">
    <text evidence="14">Catalyzes the ATP- as well as the pyrophosphate-dependent phosphorylation of a specific serine residue in HPr, a phosphocarrier protein of the phosphoenolpyruvate-dependent sugar phosphotransferase system (PTS). HprK/P also catalyzes the pyrophosphate-producing, inorganic phosphate-dependent dephosphorylation (phosphorolysis) of seryl-phosphorylated HPr (P-Ser-HPr). The two antagonistic activities of HprK/P are regulated by several intracellular metabolites, which change their concentration in response to the absence or presence of rapidly metabolisable carbon sources (glucose, fructose, etc.) in the growth medium. Therefore, by controlling the phosphorylation state of HPr, HPrK/P is a sensor enzyme that plays a major role in the regulation of carbon metabolism and sugar transport: it mediates carbon catabolite repression (CCR), and regulates PTS-catalyzed carbohydrate uptake and inducer exclusion.</text>
</comment>
<comment type="catalytic activity">
    <reaction evidence="1 14">
        <text>[HPr protein]-L-serine + ATP = [HPr protein]-O-phospho-L-serine + ADP + H(+)</text>
        <dbReference type="Rhea" id="RHEA:46600"/>
        <dbReference type="Rhea" id="RHEA-COMP:11602"/>
        <dbReference type="Rhea" id="RHEA-COMP:11603"/>
        <dbReference type="ChEBI" id="CHEBI:15378"/>
        <dbReference type="ChEBI" id="CHEBI:29999"/>
        <dbReference type="ChEBI" id="CHEBI:30616"/>
        <dbReference type="ChEBI" id="CHEBI:83421"/>
        <dbReference type="ChEBI" id="CHEBI:456216"/>
    </reaction>
</comment>
<dbReference type="NCBIfam" id="TIGR00679">
    <property type="entry name" value="hpr-ser"/>
    <property type="match status" value="1"/>
</dbReference>
<evidence type="ECO:0000256" key="4">
    <source>
        <dbReference type="ARBA" id="ARBA00022527"/>
    </source>
</evidence>
<keyword evidence="9 14" id="KW-0067">ATP-binding</keyword>
<keyword evidence="7 14" id="KW-0547">Nucleotide-binding</keyword>
<evidence type="ECO:0000256" key="9">
    <source>
        <dbReference type="ARBA" id="ARBA00022840"/>
    </source>
</evidence>
<evidence type="ECO:0000256" key="7">
    <source>
        <dbReference type="ARBA" id="ARBA00022741"/>
    </source>
</evidence>
<dbReference type="Pfam" id="PF02603">
    <property type="entry name" value="Hpr_kinase_N"/>
    <property type="match status" value="1"/>
</dbReference>
<dbReference type="SUPFAM" id="SSF75138">
    <property type="entry name" value="HprK N-terminal domain-like"/>
    <property type="match status" value="1"/>
</dbReference>
<evidence type="ECO:0000256" key="1">
    <source>
        <dbReference type="ARBA" id="ARBA00001120"/>
    </source>
</evidence>
<dbReference type="GO" id="GO:0004712">
    <property type="term" value="F:protein serine/threonine/tyrosine kinase activity"/>
    <property type="evidence" value="ECO:0007669"/>
    <property type="project" value="UniProtKB-UniRule"/>
</dbReference>
<evidence type="ECO:0000259" key="16">
    <source>
        <dbReference type="Pfam" id="PF07475"/>
    </source>
</evidence>
<feature type="active site" evidence="14">
    <location>
        <position position="243"/>
    </location>
</feature>
<evidence type="ECO:0000256" key="11">
    <source>
        <dbReference type="ARBA" id="ARBA00023268"/>
    </source>
</evidence>
<comment type="caution">
    <text evidence="17">The sequence shown here is derived from an EMBL/GenBank/DDBJ whole genome shotgun (WGS) entry which is preliminary data.</text>
</comment>
<feature type="active site" description="Proton acceptor; for phosphorylation activity. Proton donor; for dephosphorylation activity" evidence="14">
    <location>
        <position position="178"/>
    </location>
</feature>
<dbReference type="EMBL" id="LRPU01000189">
    <property type="protein sequence ID" value="KXA06020.1"/>
    <property type="molecule type" value="Genomic_DNA"/>
</dbReference>
<protein>
    <recommendedName>
        <fullName evidence="14">HPr kinase/phosphorylase</fullName>
        <shortName evidence="14">HPrK/P</shortName>
        <ecNumber evidence="14">2.7.11.-</ecNumber>
        <ecNumber evidence="14">2.7.4.-</ecNumber>
    </recommendedName>
    <alternativeName>
        <fullName evidence="14">HPr(Ser) kinase/phosphorylase</fullName>
    </alternativeName>
</protein>
<dbReference type="InterPro" id="IPR011126">
    <property type="entry name" value="Hpr_kin/Pase_Hpr_N"/>
</dbReference>
<dbReference type="PANTHER" id="PTHR30305">
    <property type="entry name" value="PROTEIN YJDM-RELATED"/>
    <property type="match status" value="1"/>
</dbReference>
<keyword evidence="4 14" id="KW-0723">Serine/threonine-protein kinase</keyword>
<evidence type="ECO:0000313" key="18">
    <source>
        <dbReference type="Proteomes" id="UP000070646"/>
    </source>
</evidence>
<dbReference type="GO" id="GO:0000287">
    <property type="term" value="F:magnesium ion binding"/>
    <property type="evidence" value="ECO:0007669"/>
    <property type="project" value="UniProtKB-UniRule"/>
</dbReference>
<dbReference type="InterPro" id="IPR003755">
    <property type="entry name" value="HPr(Ser)_kin/Pase"/>
</dbReference>
<dbReference type="FunFam" id="3.40.50.300:FF:000174">
    <property type="entry name" value="HPr kinase/phosphorylase"/>
    <property type="match status" value="1"/>
</dbReference>
<dbReference type="InterPro" id="IPR027417">
    <property type="entry name" value="P-loop_NTPase"/>
</dbReference>
<keyword evidence="6 14" id="KW-0479">Metal-binding</keyword>
<evidence type="ECO:0000259" key="15">
    <source>
        <dbReference type="Pfam" id="PF02603"/>
    </source>
</evidence>
<dbReference type="AlphaFoldDB" id="A0A133MPQ1"/>
<dbReference type="PANTHER" id="PTHR30305:SF1">
    <property type="entry name" value="HPR KINASE_PHOSPHORYLASE"/>
    <property type="match status" value="1"/>
</dbReference>
<name>A0A133MPQ1_CLOPF</name>
<feature type="binding site" evidence="14">
    <location>
        <position position="202"/>
    </location>
    <ligand>
        <name>Mg(2+)</name>
        <dbReference type="ChEBI" id="CHEBI:18420"/>
    </ligand>
</feature>
<dbReference type="EC" id="2.7.11.-" evidence="14"/>
<dbReference type="Gene3D" id="3.40.50.300">
    <property type="entry name" value="P-loop containing nucleotide triphosphate hydrolases"/>
    <property type="match status" value="1"/>
</dbReference>
<dbReference type="CDD" id="cd01918">
    <property type="entry name" value="HprK_C"/>
    <property type="match status" value="1"/>
</dbReference>
<keyword evidence="10 14" id="KW-0460">Magnesium</keyword>
<dbReference type="InterPro" id="IPR011104">
    <property type="entry name" value="Hpr_kin/Pase_C"/>
</dbReference>
<proteinExistence type="inferred from homology"/>
<comment type="catalytic activity">
    <reaction evidence="13 14">
        <text>[HPr protein]-O-phospho-L-serine + phosphate + H(+) = [HPr protein]-L-serine + diphosphate</text>
        <dbReference type="Rhea" id="RHEA:46604"/>
        <dbReference type="Rhea" id="RHEA-COMP:11602"/>
        <dbReference type="Rhea" id="RHEA-COMP:11603"/>
        <dbReference type="ChEBI" id="CHEBI:15378"/>
        <dbReference type="ChEBI" id="CHEBI:29999"/>
        <dbReference type="ChEBI" id="CHEBI:33019"/>
        <dbReference type="ChEBI" id="CHEBI:43474"/>
        <dbReference type="ChEBI" id="CHEBI:83421"/>
    </reaction>
</comment>
<dbReference type="PATRIC" id="fig|1502.174.peg.2965"/>
<dbReference type="GO" id="GO:0006109">
    <property type="term" value="P:regulation of carbohydrate metabolic process"/>
    <property type="evidence" value="ECO:0007669"/>
    <property type="project" value="UniProtKB-UniRule"/>
</dbReference>
<evidence type="ECO:0000256" key="13">
    <source>
        <dbReference type="ARBA" id="ARBA00047657"/>
    </source>
</evidence>
<reference evidence="17 18" key="1">
    <citation type="submission" date="2016-01" db="EMBL/GenBank/DDBJ databases">
        <authorList>
            <person name="Oliw E.H."/>
        </authorList>
    </citation>
    <scope>NUCLEOTIDE SEQUENCE [LARGE SCALE GENOMIC DNA]</scope>
    <source>
        <strain evidence="17 18">MJR7757A</strain>
    </source>
</reference>
<dbReference type="GO" id="GO:0004674">
    <property type="term" value="F:protein serine/threonine kinase activity"/>
    <property type="evidence" value="ECO:0007669"/>
    <property type="project" value="UniProtKB-KW"/>
</dbReference>
<feature type="domain" description="HPr kinase/phosphorylase C-terminal" evidence="16">
    <location>
        <begin position="131"/>
        <end position="299"/>
    </location>
</feature>
<feature type="domain" description="HPr(Ser) kinase/phosphorylase N-terminal" evidence="15">
    <location>
        <begin position="6"/>
        <end position="128"/>
    </location>
</feature>
<keyword evidence="11 14" id="KW-0511">Multifunctional enzyme</keyword>
<evidence type="ECO:0000256" key="3">
    <source>
        <dbReference type="ARBA" id="ARBA00006883"/>
    </source>
</evidence>
<accession>A0A133MPQ1</accession>
<comment type="cofactor">
    <cofactor evidence="2 14">
        <name>Mg(2+)</name>
        <dbReference type="ChEBI" id="CHEBI:18420"/>
    </cofactor>
</comment>